<dbReference type="PROSITE" id="PS50228">
    <property type="entry name" value="SUEL_LECTIN"/>
    <property type="match status" value="1"/>
</dbReference>
<dbReference type="GeneID" id="111122203"/>
<dbReference type="SMART" id="SM00110">
    <property type="entry name" value="C1Q"/>
    <property type="match status" value="1"/>
</dbReference>
<accession>A0A8B8CYG4</accession>
<evidence type="ECO:0000256" key="1">
    <source>
        <dbReference type="SAM" id="SignalP"/>
    </source>
</evidence>
<dbReference type="AlphaFoldDB" id="A0A8B8CYG4"/>
<evidence type="ECO:0000313" key="5">
    <source>
        <dbReference type="RefSeq" id="XP_022319536.1"/>
    </source>
</evidence>
<keyword evidence="1" id="KW-0732">Signal</keyword>
<feature type="signal peptide" evidence="1">
    <location>
        <begin position="1"/>
        <end position="23"/>
    </location>
</feature>
<dbReference type="KEGG" id="cvn:111122203"/>
<name>A0A8B8CYG4_CRAVI</name>
<dbReference type="InterPro" id="IPR000922">
    <property type="entry name" value="Lectin_gal-bd_dom"/>
</dbReference>
<dbReference type="InterPro" id="IPR008983">
    <property type="entry name" value="Tumour_necrosis_fac-like_dom"/>
</dbReference>
<reference evidence="5" key="1">
    <citation type="submission" date="2025-08" db="UniProtKB">
        <authorList>
            <consortium name="RefSeq"/>
        </authorList>
    </citation>
    <scope>IDENTIFICATION</scope>
    <source>
        <tissue evidence="5">Whole sample</tissue>
    </source>
</reference>
<feature type="domain" description="C1q" evidence="3">
    <location>
        <begin position="122"/>
        <end position="253"/>
    </location>
</feature>
<dbReference type="Proteomes" id="UP000694844">
    <property type="component" value="Chromosome 2"/>
</dbReference>
<dbReference type="RefSeq" id="XP_022319536.1">
    <property type="nucleotide sequence ID" value="XM_022463828.1"/>
</dbReference>
<evidence type="ECO:0000313" key="4">
    <source>
        <dbReference type="Proteomes" id="UP000694844"/>
    </source>
</evidence>
<evidence type="ECO:0000259" key="2">
    <source>
        <dbReference type="PROSITE" id="PS50228"/>
    </source>
</evidence>
<organism evidence="4 5">
    <name type="scientific">Crassostrea virginica</name>
    <name type="common">Eastern oyster</name>
    <dbReference type="NCBI Taxonomy" id="6565"/>
    <lineage>
        <taxon>Eukaryota</taxon>
        <taxon>Metazoa</taxon>
        <taxon>Spiralia</taxon>
        <taxon>Lophotrochozoa</taxon>
        <taxon>Mollusca</taxon>
        <taxon>Bivalvia</taxon>
        <taxon>Autobranchia</taxon>
        <taxon>Pteriomorphia</taxon>
        <taxon>Ostreida</taxon>
        <taxon>Ostreoidea</taxon>
        <taxon>Ostreidae</taxon>
        <taxon>Crassostrea</taxon>
    </lineage>
</organism>
<dbReference type="Gene3D" id="2.60.120.740">
    <property type="match status" value="1"/>
</dbReference>
<dbReference type="Pfam" id="PF00386">
    <property type="entry name" value="C1q"/>
    <property type="match status" value="1"/>
</dbReference>
<dbReference type="Pfam" id="PF02140">
    <property type="entry name" value="SUEL_Lectin"/>
    <property type="match status" value="1"/>
</dbReference>
<keyword evidence="4" id="KW-1185">Reference proteome</keyword>
<dbReference type="PROSITE" id="PS50871">
    <property type="entry name" value="C1Q"/>
    <property type="match status" value="1"/>
</dbReference>
<dbReference type="PANTHER" id="PTHR46780">
    <property type="entry name" value="PROTEIN EVA-1"/>
    <property type="match status" value="1"/>
</dbReference>
<gene>
    <name evidence="5" type="primary">LOC111122203</name>
</gene>
<dbReference type="InterPro" id="IPR043159">
    <property type="entry name" value="Lectin_gal-bd_sf"/>
</dbReference>
<feature type="domain" description="SUEL-type lectin" evidence="2">
    <location>
        <begin position="30"/>
        <end position="117"/>
    </location>
</feature>
<evidence type="ECO:0000259" key="3">
    <source>
        <dbReference type="PROSITE" id="PS50871"/>
    </source>
</evidence>
<protein>
    <submittedName>
        <fullName evidence="5">Uncharacterized protein LOC111122203</fullName>
    </submittedName>
</protein>
<proteinExistence type="predicted"/>
<sequence length="253" mass="28685">MSFVLCWCLLILILVSPFQRISAYDQTFALCADQMGFIRCEKGTKIKIISAVYGRTDDNVCPYGNTNSRSCRSLTSEIKVKWSCNGYRTCHLHASKQIFGNPCSNISKYLQVKYRCMKGPDGGKEIVAFNAYIKNHLTLNRNTPTNVVYDTLYYNYGNAYNPYSGYFTAPSNGLYVFTWASLVDPKKIFDAEILVNGQRKGLGNCNNLENPGYENCANTVPLVLKTGDKVNIRTITADYLHWQWSSFKGWKVQ</sequence>
<dbReference type="SUPFAM" id="SSF49842">
    <property type="entry name" value="TNF-like"/>
    <property type="match status" value="1"/>
</dbReference>
<dbReference type="GO" id="GO:0030246">
    <property type="term" value="F:carbohydrate binding"/>
    <property type="evidence" value="ECO:0007669"/>
    <property type="project" value="InterPro"/>
</dbReference>
<dbReference type="CDD" id="cd22827">
    <property type="entry name" value="Gal_Rha_Lectin_SUL-I-like"/>
    <property type="match status" value="1"/>
</dbReference>
<dbReference type="InterPro" id="IPR001073">
    <property type="entry name" value="C1q_dom"/>
</dbReference>
<feature type="chain" id="PRO_5034972493" evidence="1">
    <location>
        <begin position="24"/>
        <end position="253"/>
    </location>
</feature>
<dbReference type="OrthoDB" id="6119427at2759"/>
<dbReference type="Gene3D" id="2.60.120.40">
    <property type="match status" value="1"/>
</dbReference>